<gene>
    <name evidence="2" type="ORF">ENV67_08860</name>
</gene>
<evidence type="ECO:0000313" key="2">
    <source>
        <dbReference type="EMBL" id="HGW92629.1"/>
    </source>
</evidence>
<organism evidence="2">
    <name type="scientific">candidate division WOR-3 bacterium</name>
    <dbReference type="NCBI Taxonomy" id="2052148"/>
    <lineage>
        <taxon>Bacteria</taxon>
        <taxon>Bacteria division WOR-3</taxon>
    </lineage>
</organism>
<evidence type="ECO:0000256" key="1">
    <source>
        <dbReference type="SAM" id="Phobius"/>
    </source>
</evidence>
<keyword evidence="1" id="KW-0472">Membrane</keyword>
<keyword evidence="1" id="KW-1133">Transmembrane helix</keyword>
<feature type="transmembrane region" description="Helical" evidence="1">
    <location>
        <begin position="92"/>
        <end position="111"/>
    </location>
</feature>
<comment type="caution">
    <text evidence="2">The sequence shown here is derived from an EMBL/GenBank/DDBJ whole genome shotgun (WGS) entry which is preliminary data.</text>
</comment>
<feature type="transmembrane region" description="Helical" evidence="1">
    <location>
        <begin position="61"/>
        <end position="80"/>
    </location>
</feature>
<reference evidence="2" key="1">
    <citation type="journal article" date="2020" name="mSystems">
        <title>Genome- and Community-Level Interaction Insights into Carbon Utilization and Element Cycling Functions of Hydrothermarchaeota in Hydrothermal Sediment.</title>
        <authorList>
            <person name="Zhou Z."/>
            <person name="Liu Y."/>
            <person name="Xu W."/>
            <person name="Pan J."/>
            <person name="Luo Z.H."/>
            <person name="Li M."/>
        </authorList>
    </citation>
    <scope>NUCLEOTIDE SEQUENCE [LARGE SCALE GENOMIC DNA]</scope>
    <source>
        <strain evidence="2">SpSt-780</strain>
    </source>
</reference>
<feature type="transmembrane region" description="Helical" evidence="1">
    <location>
        <begin position="28"/>
        <end position="49"/>
    </location>
</feature>
<accession>A0A7C4YJE1</accession>
<protein>
    <submittedName>
        <fullName evidence="2">Uncharacterized protein</fullName>
    </submittedName>
</protein>
<dbReference type="AlphaFoldDB" id="A0A7C4YJE1"/>
<keyword evidence="1" id="KW-0812">Transmembrane</keyword>
<proteinExistence type="predicted"/>
<sequence>MAFWSYIIASIIEYPIIKKRFKCLKSFFIPRLFSAVIVPWVIFLIWYLVPAIYGKFHIESFELVWAIVVSILSGIIGVIFEREIQEKEQSTIFIIVVIILLLISAFLYVRFTYKLPWIDMFVDPLKL</sequence>
<name>A0A7C4YJE1_UNCW3</name>
<dbReference type="EMBL" id="DTHG01000105">
    <property type="protein sequence ID" value="HGW92629.1"/>
    <property type="molecule type" value="Genomic_DNA"/>
</dbReference>